<feature type="compositionally biased region" description="Acidic residues" evidence="1">
    <location>
        <begin position="752"/>
        <end position="766"/>
    </location>
</feature>
<dbReference type="Proteomes" id="UP000601435">
    <property type="component" value="Unassembled WGS sequence"/>
</dbReference>
<evidence type="ECO:0000256" key="1">
    <source>
        <dbReference type="SAM" id="MobiDB-lite"/>
    </source>
</evidence>
<comment type="caution">
    <text evidence="2">The sequence shown here is derived from an EMBL/GenBank/DDBJ whole genome shotgun (WGS) entry which is preliminary data.</text>
</comment>
<gene>
    <name evidence="2" type="ORF">SNEC2469_LOCUS17618</name>
</gene>
<reference evidence="2" key="1">
    <citation type="submission" date="2021-02" db="EMBL/GenBank/DDBJ databases">
        <authorList>
            <person name="Dougan E. K."/>
            <person name="Rhodes N."/>
            <person name="Thang M."/>
            <person name="Chan C."/>
        </authorList>
    </citation>
    <scope>NUCLEOTIDE SEQUENCE</scope>
</reference>
<proteinExistence type="predicted"/>
<dbReference type="OrthoDB" id="412035at2759"/>
<dbReference type="AlphaFoldDB" id="A0A812VHD2"/>
<feature type="region of interest" description="Disordered" evidence="1">
    <location>
        <begin position="740"/>
        <end position="781"/>
    </location>
</feature>
<feature type="non-terminal residue" evidence="2">
    <location>
        <position position="1"/>
    </location>
</feature>
<name>A0A812VHD2_9DINO</name>
<evidence type="ECO:0000313" key="3">
    <source>
        <dbReference type="Proteomes" id="UP000601435"/>
    </source>
</evidence>
<dbReference type="EMBL" id="CAJNJA010029265">
    <property type="protein sequence ID" value="CAE7623278.1"/>
    <property type="molecule type" value="Genomic_DNA"/>
</dbReference>
<protein>
    <submittedName>
        <fullName evidence="2">Uncharacterized protein</fullName>
    </submittedName>
</protein>
<accession>A0A812VHD2</accession>
<sequence>VSRNSFELLELKRIPILTFDARKGILETCIAHELTNGFSEISIVGMTQRGSDGQQHYNIFRETEIVVVGERAVALEKSGDENCWNPSKHGLQDVADSEDSVLEGGVLLCGSRAVDLSTAPMPGHGGWVTLALDVAGAPACDRILRWRQSTSIVGSMWRYHEWCYETFKFKAPAVKVPARLSSQPHSHERDVLWVDFCDQVEGKFWPVSPDWAEAQSGWEQVHAKGAAVLAFCRHLGGWCLFADLWTLDCHLYQLEHAVADSGLKPRPEGDTQLLYRCVGPSPLGRWEAVLGPEPAPNVRIWKPTAKVPSIANPSVLDQILAFLLDFEEVQWRGYVHRKILHGLSAAQIGARLFCIINDCCSIRAVSRLYLAAGSRCACRWSSALRRLLQLPTRPRAPAVHAARDSVVHAVVPGVRLFSADILRCCMSMLPDETVAQLEQAALAFANLLGTSRRRAVCWWRSLQPLRQAAAAFHATSCSWFTPLDVADQPSFQERSWAASISAVTVSTRVAGKAKWNCDECKALHRAWASCVRFAHSLLDQVPVCWNREARSNTERQSSQNGVPLETVFAGNLVNTPAALKARGQLLLESGQLHRLDGVLLDQQALVAFQRMRSSLEKGVAVKFLGCRRGYCSQRLLPGTNRCQWAAFAAQAELSDNHDESTCPICSDSRGWSQLHSNLIYTFEYSGLPCAYEYEQRYEHAEPSRISLIVQISIEAFVVPFLFMSTDRPLQYMEDETTEVSSVNWTPTLTDSNPEDEEQSDDLDDFFDQNATGDAEDERLFN</sequence>
<evidence type="ECO:0000313" key="2">
    <source>
        <dbReference type="EMBL" id="CAE7623278.1"/>
    </source>
</evidence>
<keyword evidence="3" id="KW-1185">Reference proteome</keyword>
<organism evidence="2 3">
    <name type="scientific">Symbiodinium necroappetens</name>
    <dbReference type="NCBI Taxonomy" id="1628268"/>
    <lineage>
        <taxon>Eukaryota</taxon>
        <taxon>Sar</taxon>
        <taxon>Alveolata</taxon>
        <taxon>Dinophyceae</taxon>
        <taxon>Suessiales</taxon>
        <taxon>Symbiodiniaceae</taxon>
        <taxon>Symbiodinium</taxon>
    </lineage>
</organism>
<feature type="compositionally biased region" description="Polar residues" evidence="1">
    <location>
        <begin position="740"/>
        <end position="751"/>
    </location>
</feature>